<protein>
    <submittedName>
        <fullName evidence="5">CoA ester lyase</fullName>
    </submittedName>
</protein>
<comment type="cofactor">
    <cofactor evidence="1">
        <name>Mg(2+)</name>
        <dbReference type="ChEBI" id="CHEBI:18420"/>
    </cofactor>
</comment>
<dbReference type="Gene3D" id="3.20.20.60">
    <property type="entry name" value="Phosphoenolpyruvate-binding domains"/>
    <property type="match status" value="1"/>
</dbReference>
<feature type="domain" description="HpcH/HpaI aldolase/citrate lyase" evidence="4">
    <location>
        <begin position="32"/>
        <end position="250"/>
    </location>
</feature>
<evidence type="ECO:0000313" key="6">
    <source>
        <dbReference type="Proteomes" id="UP001500449"/>
    </source>
</evidence>
<dbReference type="EMBL" id="BAAAQK010000009">
    <property type="protein sequence ID" value="GAA1853174.1"/>
    <property type="molecule type" value="Genomic_DNA"/>
</dbReference>
<comment type="caution">
    <text evidence="5">The sequence shown here is derived from an EMBL/GenBank/DDBJ whole genome shotgun (WGS) entry which is preliminary data.</text>
</comment>
<accession>A0ABN2N556</accession>
<dbReference type="InterPro" id="IPR015813">
    <property type="entry name" value="Pyrv/PenolPyrv_kinase-like_dom"/>
</dbReference>
<sequence length="313" mass="33266">MSRPNALAGAPGEPAPHLRESAVPIRSLVHVGAEPAAFEQAVGAGADALFFDLEEPRLPYGPDEITEARAAVRDCLDRLPVGRGPLGFVRVHSPWSGETLADLRAVLRSSLTGVILPKTAGPADVIALDALLTCVEHEAGRAVGELQILPFLETAQSIRVAYEIATASPRVTYMGGMVSRFGDVHRAIGYRWTPEGGESHYLRSKVLIDARAAGIRYPISGVWGGEPDDLEGLRRWSGQLRDLGYYGMIVSPAGVGVAHEVFSPTAEEIASWMALVEADGDAGSPPDRHLSYVESARSNLQWASRLGGGTGTA</sequence>
<keyword evidence="2" id="KW-0479">Metal-binding</keyword>
<dbReference type="InterPro" id="IPR005000">
    <property type="entry name" value="Aldolase/citrate-lyase_domain"/>
</dbReference>
<keyword evidence="5" id="KW-0456">Lyase</keyword>
<dbReference type="PIRSF" id="PIRSF015582">
    <property type="entry name" value="Cit_lyase_B"/>
    <property type="match status" value="1"/>
</dbReference>
<dbReference type="Proteomes" id="UP001500449">
    <property type="component" value="Unassembled WGS sequence"/>
</dbReference>
<organism evidence="5 6">
    <name type="scientific">Pseudonocardia ailaonensis</name>
    <dbReference type="NCBI Taxonomy" id="367279"/>
    <lineage>
        <taxon>Bacteria</taxon>
        <taxon>Bacillati</taxon>
        <taxon>Actinomycetota</taxon>
        <taxon>Actinomycetes</taxon>
        <taxon>Pseudonocardiales</taxon>
        <taxon>Pseudonocardiaceae</taxon>
        <taxon>Pseudonocardia</taxon>
    </lineage>
</organism>
<evidence type="ECO:0000259" key="4">
    <source>
        <dbReference type="Pfam" id="PF03328"/>
    </source>
</evidence>
<evidence type="ECO:0000256" key="1">
    <source>
        <dbReference type="ARBA" id="ARBA00001946"/>
    </source>
</evidence>
<name>A0ABN2N556_9PSEU</name>
<dbReference type="InterPro" id="IPR040442">
    <property type="entry name" value="Pyrv_kinase-like_dom_sf"/>
</dbReference>
<evidence type="ECO:0000256" key="2">
    <source>
        <dbReference type="ARBA" id="ARBA00022723"/>
    </source>
</evidence>
<keyword evidence="6" id="KW-1185">Reference proteome</keyword>
<evidence type="ECO:0000313" key="5">
    <source>
        <dbReference type="EMBL" id="GAA1853174.1"/>
    </source>
</evidence>
<proteinExistence type="predicted"/>
<dbReference type="Pfam" id="PF03328">
    <property type="entry name" value="HpcH_HpaI"/>
    <property type="match status" value="1"/>
</dbReference>
<dbReference type="InterPro" id="IPR011206">
    <property type="entry name" value="Citrate_lyase_beta/mcl1/mcl2"/>
</dbReference>
<keyword evidence="3" id="KW-0460">Magnesium</keyword>
<dbReference type="SUPFAM" id="SSF51621">
    <property type="entry name" value="Phosphoenolpyruvate/pyruvate domain"/>
    <property type="match status" value="1"/>
</dbReference>
<dbReference type="GO" id="GO:0016829">
    <property type="term" value="F:lyase activity"/>
    <property type="evidence" value="ECO:0007669"/>
    <property type="project" value="UniProtKB-KW"/>
</dbReference>
<dbReference type="PANTHER" id="PTHR32308">
    <property type="entry name" value="LYASE BETA SUBUNIT, PUTATIVE (AFU_ORTHOLOGUE AFUA_4G13030)-RELATED"/>
    <property type="match status" value="1"/>
</dbReference>
<dbReference type="RefSeq" id="WP_344418178.1">
    <property type="nucleotide sequence ID" value="NZ_BAAAQK010000009.1"/>
</dbReference>
<gene>
    <name evidence="5" type="ORF">GCM10009836_36570</name>
</gene>
<reference evidence="5 6" key="1">
    <citation type="journal article" date="2019" name="Int. J. Syst. Evol. Microbiol.">
        <title>The Global Catalogue of Microorganisms (GCM) 10K type strain sequencing project: providing services to taxonomists for standard genome sequencing and annotation.</title>
        <authorList>
            <consortium name="The Broad Institute Genomics Platform"/>
            <consortium name="The Broad Institute Genome Sequencing Center for Infectious Disease"/>
            <person name="Wu L."/>
            <person name="Ma J."/>
        </authorList>
    </citation>
    <scope>NUCLEOTIDE SEQUENCE [LARGE SCALE GENOMIC DNA]</scope>
    <source>
        <strain evidence="5 6">JCM 16009</strain>
    </source>
</reference>
<dbReference type="PANTHER" id="PTHR32308:SF0">
    <property type="entry name" value="HPCH_HPAI ALDOLASE_CITRATE LYASE DOMAIN-CONTAINING PROTEIN"/>
    <property type="match status" value="1"/>
</dbReference>
<evidence type="ECO:0000256" key="3">
    <source>
        <dbReference type="ARBA" id="ARBA00022842"/>
    </source>
</evidence>